<organism evidence="1 2">
    <name type="scientific">Daphnia magna</name>
    <dbReference type="NCBI Taxonomy" id="35525"/>
    <lineage>
        <taxon>Eukaryota</taxon>
        <taxon>Metazoa</taxon>
        <taxon>Ecdysozoa</taxon>
        <taxon>Arthropoda</taxon>
        <taxon>Crustacea</taxon>
        <taxon>Branchiopoda</taxon>
        <taxon>Diplostraca</taxon>
        <taxon>Cladocera</taxon>
        <taxon>Anomopoda</taxon>
        <taxon>Daphniidae</taxon>
        <taxon>Daphnia</taxon>
    </lineage>
</organism>
<evidence type="ECO:0000313" key="2">
    <source>
        <dbReference type="Proteomes" id="UP001234178"/>
    </source>
</evidence>
<dbReference type="Proteomes" id="UP001234178">
    <property type="component" value="Unassembled WGS sequence"/>
</dbReference>
<reference evidence="1 2" key="1">
    <citation type="journal article" date="2023" name="Nucleic Acids Res.">
        <title>The hologenome of Daphnia magna reveals possible DNA methylation and microbiome-mediated evolution of the host genome.</title>
        <authorList>
            <person name="Chaturvedi A."/>
            <person name="Li X."/>
            <person name="Dhandapani V."/>
            <person name="Marshall H."/>
            <person name="Kissane S."/>
            <person name="Cuenca-Cambronero M."/>
            <person name="Asole G."/>
            <person name="Calvet F."/>
            <person name="Ruiz-Romero M."/>
            <person name="Marangio P."/>
            <person name="Guigo R."/>
            <person name="Rago D."/>
            <person name="Mirbahai L."/>
            <person name="Eastwood N."/>
            <person name="Colbourne J.K."/>
            <person name="Zhou J."/>
            <person name="Mallon E."/>
            <person name="Orsini L."/>
        </authorList>
    </citation>
    <scope>NUCLEOTIDE SEQUENCE [LARGE SCALE GENOMIC DNA]</scope>
    <source>
        <strain evidence="1">LRV0_1</strain>
    </source>
</reference>
<gene>
    <name evidence="1" type="ORF">OUZ56_031439</name>
</gene>
<accession>A0ABQ9ZU87</accession>
<dbReference type="EMBL" id="JAOYFB010000005">
    <property type="protein sequence ID" value="KAK4016483.1"/>
    <property type="molecule type" value="Genomic_DNA"/>
</dbReference>
<comment type="caution">
    <text evidence="1">The sequence shown here is derived from an EMBL/GenBank/DDBJ whole genome shotgun (WGS) entry which is preliminary data.</text>
</comment>
<evidence type="ECO:0000313" key="1">
    <source>
        <dbReference type="EMBL" id="KAK4016483.1"/>
    </source>
</evidence>
<name>A0ABQ9ZU87_9CRUS</name>
<keyword evidence="2" id="KW-1185">Reference proteome</keyword>
<proteinExistence type="predicted"/>
<sequence>MDIKRFDGVAISCARSSTVPYVDQMEEPTPTRVNYKLGICAMAPESVRLTMENADFRRVVKKEILRTSSSTMYPSAPESH</sequence>
<protein>
    <submittedName>
        <fullName evidence="1">Uncharacterized protein</fullName>
    </submittedName>
</protein>